<accession>A0A6P7GL76</accession>
<evidence type="ECO:0000313" key="11">
    <source>
        <dbReference type="RefSeq" id="XP_028144520.1"/>
    </source>
</evidence>
<dbReference type="Proteomes" id="UP001652700">
    <property type="component" value="Unplaced"/>
</dbReference>
<dbReference type="GO" id="GO:0016891">
    <property type="term" value="F:RNA endonuclease activity producing 5'-phosphomonoesters, hydrolytic mechanism"/>
    <property type="evidence" value="ECO:0007669"/>
    <property type="project" value="TreeGrafter"/>
</dbReference>
<gene>
    <name evidence="11" type="primary">LOC114338142</name>
</gene>
<comment type="similarity">
    <text evidence="4">Belongs to the phospholipase D family. MitoPLD/Zucchini subfamily.</text>
</comment>
<evidence type="ECO:0000256" key="6">
    <source>
        <dbReference type="ARBA" id="ARBA00043167"/>
    </source>
</evidence>
<keyword evidence="1" id="KW-0378">Hydrolase</keyword>
<dbReference type="GO" id="GO:0016042">
    <property type="term" value="P:lipid catabolic process"/>
    <property type="evidence" value="ECO:0007669"/>
    <property type="project" value="UniProtKB-KW"/>
</dbReference>
<keyword evidence="7" id="KW-0812">Transmembrane</keyword>
<dbReference type="InterPro" id="IPR051406">
    <property type="entry name" value="PLD_domain"/>
</dbReference>
<evidence type="ECO:0000313" key="9">
    <source>
        <dbReference type="EnsemblMetazoa" id="XP_028144520.1"/>
    </source>
</evidence>
<keyword evidence="3" id="KW-0443">Lipid metabolism</keyword>
<dbReference type="OrthoDB" id="5205528at2759"/>
<feature type="domain" description="Phospholipase D-like" evidence="8">
    <location>
        <begin position="89"/>
        <end position="219"/>
    </location>
</feature>
<keyword evidence="7" id="KW-0472">Membrane</keyword>
<keyword evidence="10" id="KW-1185">Reference proteome</keyword>
<dbReference type="PANTHER" id="PTHR43856:SF1">
    <property type="entry name" value="MITOCHONDRIAL CARDIOLIPIN HYDROLASE"/>
    <property type="match status" value="1"/>
</dbReference>
<evidence type="ECO:0000256" key="7">
    <source>
        <dbReference type="SAM" id="Phobius"/>
    </source>
</evidence>
<evidence type="ECO:0000256" key="3">
    <source>
        <dbReference type="ARBA" id="ARBA00023098"/>
    </source>
</evidence>
<evidence type="ECO:0000256" key="2">
    <source>
        <dbReference type="ARBA" id="ARBA00022963"/>
    </source>
</evidence>
<name>A0A6P7GL76_DIAVI</name>
<dbReference type="KEGG" id="dvv:114338142"/>
<dbReference type="Gene3D" id="3.30.870.10">
    <property type="entry name" value="Endonuclease Chain A"/>
    <property type="match status" value="1"/>
</dbReference>
<dbReference type="InterPro" id="IPR025202">
    <property type="entry name" value="PLD-like_dom"/>
</dbReference>
<keyword evidence="7" id="KW-1133">Transmembrane helix</keyword>
<dbReference type="EnsemblMetazoa" id="XM_028288719.2">
    <property type="protein sequence ID" value="XP_028144520.1"/>
    <property type="gene ID" value="LOC114338142"/>
</dbReference>
<dbReference type="Pfam" id="PF13091">
    <property type="entry name" value="PLDc_2"/>
    <property type="match status" value="1"/>
</dbReference>
<dbReference type="InParanoid" id="A0A6P7GL76"/>
<dbReference type="SUPFAM" id="SSF56024">
    <property type="entry name" value="Phospholipase D/nuclease"/>
    <property type="match status" value="1"/>
</dbReference>
<dbReference type="RefSeq" id="XP_028144520.1">
    <property type="nucleotide sequence ID" value="XM_028288719.1"/>
</dbReference>
<keyword evidence="2" id="KW-0442">Lipid degradation</keyword>
<reference evidence="11" key="1">
    <citation type="submission" date="2025-04" db="UniProtKB">
        <authorList>
            <consortium name="RefSeq"/>
        </authorList>
    </citation>
    <scope>IDENTIFICATION</scope>
    <source>
        <tissue evidence="11">Whole insect</tissue>
    </source>
</reference>
<evidence type="ECO:0000256" key="5">
    <source>
        <dbReference type="ARBA" id="ARBA00040549"/>
    </source>
</evidence>
<dbReference type="PANTHER" id="PTHR43856">
    <property type="entry name" value="CARDIOLIPIN HYDROLASE"/>
    <property type="match status" value="1"/>
</dbReference>
<feature type="transmembrane region" description="Helical" evidence="7">
    <location>
        <begin position="12"/>
        <end position="30"/>
    </location>
</feature>
<dbReference type="AlphaFoldDB" id="A0A6P7GL76"/>
<organism evidence="11">
    <name type="scientific">Diabrotica virgifera virgifera</name>
    <name type="common">western corn rootworm</name>
    <dbReference type="NCBI Taxonomy" id="50390"/>
    <lineage>
        <taxon>Eukaryota</taxon>
        <taxon>Metazoa</taxon>
        <taxon>Ecdysozoa</taxon>
        <taxon>Arthropoda</taxon>
        <taxon>Hexapoda</taxon>
        <taxon>Insecta</taxon>
        <taxon>Pterygota</taxon>
        <taxon>Neoptera</taxon>
        <taxon>Endopterygota</taxon>
        <taxon>Coleoptera</taxon>
        <taxon>Polyphaga</taxon>
        <taxon>Cucujiformia</taxon>
        <taxon>Chrysomeloidea</taxon>
        <taxon>Chrysomelidae</taxon>
        <taxon>Galerucinae</taxon>
        <taxon>Diabroticina</taxon>
        <taxon>Diabroticites</taxon>
        <taxon>Diabrotica</taxon>
    </lineage>
</organism>
<evidence type="ECO:0000313" key="10">
    <source>
        <dbReference type="Proteomes" id="UP001652700"/>
    </source>
</evidence>
<reference evidence="9" key="2">
    <citation type="submission" date="2025-05" db="UniProtKB">
        <authorList>
            <consortium name="EnsemblMetazoa"/>
        </authorList>
    </citation>
    <scope>IDENTIFICATION</scope>
</reference>
<protein>
    <recommendedName>
        <fullName evidence="5">Mitochondrial cardiolipin hydrolase</fullName>
    </recommendedName>
    <alternativeName>
        <fullName evidence="6">Mitochondrial phospholipase</fullName>
    </alternativeName>
</protein>
<dbReference type="GO" id="GO:0005739">
    <property type="term" value="C:mitochondrion"/>
    <property type="evidence" value="ECO:0007669"/>
    <property type="project" value="TreeGrafter"/>
</dbReference>
<sequence>MLLKLLENKYCIFGLTALAIIPWKIFYSKYKYYQNQYEEKLLFQNRHNCVVTYTATKGIAGWPPHNDRILPDITSKDGLCALYDPFIYFIKTSEKSIEVAYMFILIQEILDALVEAHERGVKVRILLNFEHNKTDTGPIHKLISKGIKVQLYMYPKQNLESIMHYKYMVKDYIEEKEGYTLISSLNISITAFTENYENVVLSSDYYLATSIHKNFEDCWNYVEQENQSLLNKTILLDLNLI</sequence>
<proteinExistence type="inferred from homology"/>
<dbReference type="GeneID" id="114338142"/>
<dbReference type="GO" id="GO:0034587">
    <property type="term" value="P:piRNA processing"/>
    <property type="evidence" value="ECO:0007669"/>
    <property type="project" value="TreeGrafter"/>
</dbReference>
<evidence type="ECO:0000256" key="1">
    <source>
        <dbReference type="ARBA" id="ARBA00022801"/>
    </source>
</evidence>
<evidence type="ECO:0000259" key="8">
    <source>
        <dbReference type="Pfam" id="PF13091"/>
    </source>
</evidence>
<evidence type="ECO:0000256" key="4">
    <source>
        <dbReference type="ARBA" id="ARBA00038012"/>
    </source>
</evidence>